<keyword evidence="4" id="KW-1185">Reference proteome</keyword>
<keyword evidence="1" id="KW-0472">Membrane</keyword>
<protein>
    <submittedName>
        <fullName evidence="3">Uncharacterized protein</fullName>
    </submittedName>
</protein>
<keyword evidence="1" id="KW-1133">Transmembrane helix</keyword>
<reference evidence="3 4" key="1">
    <citation type="submission" date="2017-12" db="EMBL/GenBank/DDBJ databases">
        <title>Complete genome sequence of Spiroplasma monobiae MQ-1 (ATCC 33825).</title>
        <authorList>
            <person name="Tsai Y.-M."/>
            <person name="Lo W.-S."/>
            <person name="Wu P.-S."/>
            <person name="Cho S.-T."/>
            <person name="Kuo C.-H."/>
        </authorList>
    </citation>
    <scope>NUCLEOTIDE SEQUENCE [LARGE SCALE GENOMIC DNA]</scope>
    <source>
        <strain evidence="3 4">MQ-1</strain>
    </source>
</reference>
<evidence type="ECO:0000256" key="1">
    <source>
        <dbReference type="SAM" id="Phobius"/>
    </source>
</evidence>
<evidence type="ECO:0000256" key="2">
    <source>
        <dbReference type="SAM" id="SignalP"/>
    </source>
</evidence>
<dbReference type="EMBL" id="CP025543">
    <property type="protein sequence ID" value="AUM62912.1"/>
    <property type="molecule type" value="Genomic_DNA"/>
</dbReference>
<dbReference type="RefSeq" id="WP_101780957.1">
    <property type="nucleotide sequence ID" value="NZ_CP025543.1"/>
</dbReference>
<feature type="signal peptide" evidence="2">
    <location>
        <begin position="1"/>
        <end position="17"/>
    </location>
</feature>
<gene>
    <name evidence="3" type="ORF">SMONO_v1c06630</name>
</gene>
<dbReference type="AlphaFoldDB" id="A0A2K9LV50"/>
<keyword evidence="1" id="KW-0812">Transmembrane</keyword>
<proteinExistence type="predicted"/>
<feature type="transmembrane region" description="Helical" evidence="1">
    <location>
        <begin position="781"/>
        <end position="801"/>
    </location>
</feature>
<dbReference type="KEGG" id="smoo:SMONO_v1c06630"/>
<dbReference type="Proteomes" id="UP000234790">
    <property type="component" value="Chromosome"/>
</dbReference>
<organism evidence="3 4">
    <name type="scientific">Spiroplasma monobiae MQ-1</name>
    <dbReference type="NCBI Taxonomy" id="1336748"/>
    <lineage>
        <taxon>Bacteria</taxon>
        <taxon>Bacillati</taxon>
        <taxon>Mycoplasmatota</taxon>
        <taxon>Mollicutes</taxon>
        <taxon>Entomoplasmatales</taxon>
        <taxon>Spiroplasmataceae</taxon>
        <taxon>Spiroplasma</taxon>
    </lineage>
</organism>
<feature type="chain" id="PRO_5014907960" evidence="2">
    <location>
        <begin position="18"/>
        <end position="816"/>
    </location>
</feature>
<name>A0A2K9LV50_SPISQ</name>
<evidence type="ECO:0000313" key="4">
    <source>
        <dbReference type="Proteomes" id="UP000234790"/>
    </source>
</evidence>
<evidence type="ECO:0000313" key="3">
    <source>
        <dbReference type="EMBL" id="AUM62912.1"/>
    </source>
</evidence>
<keyword evidence="2" id="KW-0732">Signal</keyword>
<dbReference type="OrthoDB" id="388409at2"/>
<accession>A0A2K9LV50</accession>
<sequence length="816" mass="94923">MLKILKLLFLISGLSSGANIVINQDVINAFNGDFIIQENHLQKSPFYLIKSLNYKDASINVDQRVDSEVYTSSIEKFISLKELQLEDMEDYWFDSDLKLDFTNIVERDSRGNKKTSVSTNPNLSKETFGFSIKLDKRQAYKEIEKEYSYHDEWNDIFIFTKLNLKFEKQYINENKGIKISGEIIEEVLIDKNILVKNSNNRRLGQILYGGLIIKNVESNFSSRKNAFKDSEPKDYIHKMKTKNNYSITKERLAVELKNDESFFSHVGVENNSSYNVSVNYLYNDNYFTNDKYIGSVDIYDGTKLVLGNIKVIFEGKGFNGEDDYINLQYESRLENLEENHKKIIYFISERYKIDKSKLHFDKNDLENSNAIKNFNSKKNCIFKYIFKKPLGGVLIFKVYISHTYQKSSEYVTMSNWNEIAFSTTNKNYQVDNLRILNQGSILGDDLIYKEIKTSLDNIVLRKETSEDLFIFNYKKFRNIKITSSNNIQVINEGSGVLKIKALDMGGGFLELDSIDAVYKKCINIEVLRDLGSFDLEDTLIKTKRGNDAFVKIFSENYSDIFVVNRNPNVKAKIIKNNLWVNSSEVGTFEIIVMSDLTKQEVRVKIIVEENFAEVLLNKDVSIIENEKIGFVELTNFESLESNEIKLSSNSENLMFSRNKERISFSSVYSGEYILNIEYRNFVTKIKIFVVNEIFKTELEIFEDFMEIDKSSHEIKNYDSNIILEEMQNGYRFILLDPQKDGYIEVLRNTGEYLIVKINSKKEVENNEEKTENKNMYDLSKVLPLILIPITLGVSLFVFFILKKTYKKGENKNKTIN</sequence>